<proteinExistence type="predicted"/>
<reference evidence="1" key="1">
    <citation type="journal article" date="2020" name="Nature">
        <title>Giant virus diversity and host interactions through global metagenomics.</title>
        <authorList>
            <person name="Schulz F."/>
            <person name="Roux S."/>
            <person name="Paez-Espino D."/>
            <person name="Jungbluth S."/>
            <person name="Walsh D.A."/>
            <person name="Denef V.J."/>
            <person name="McMahon K.D."/>
            <person name="Konstantinidis K.T."/>
            <person name="Eloe-Fadrosh E.A."/>
            <person name="Kyrpides N.C."/>
            <person name="Woyke T."/>
        </authorList>
    </citation>
    <scope>NUCLEOTIDE SEQUENCE</scope>
    <source>
        <strain evidence="1">GVMAG-M-3300019093-7</strain>
    </source>
</reference>
<evidence type="ECO:0000313" key="1">
    <source>
        <dbReference type="EMBL" id="QHS96260.1"/>
    </source>
</evidence>
<protein>
    <submittedName>
        <fullName evidence="1">Uncharacterized protein</fullName>
    </submittedName>
</protein>
<sequence length="336" mass="40203">MSNQIKIVFYNFFNIGDTYFAQPFVKNIIDNNGNNFQYYIMAKFNYFIYQSILPDINIIDNDNINLSSGNLQSYDYYFFKEQNILFINTWIGNYIYIHCHRKEYFLTYYKETMVECDPVSYIKSYQTMLNLILNKENIKINYNNDPLLAVPTFPPNLDINKFLNFKKNNTGKKIVFFNNYYPGSGQILSIHNVDDRIRIIDFFIKKNYIVLLPEYEHYLQVYKEKNNVIDLYFAPVIFDMVINKSCYNVYFNAKVAHNCDVVLYFDTGKNFTYLNQEFIDEYKNNINRNTKIHFGISNYYFNSLSNPVYFPEGYVNFIQAENCDTIIEKLEKSNYL</sequence>
<accession>A0A6C0BVY8</accession>
<name>A0A6C0BVY8_9ZZZZ</name>
<organism evidence="1">
    <name type="scientific">viral metagenome</name>
    <dbReference type="NCBI Taxonomy" id="1070528"/>
    <lineage>
        <taxon>unclassified sequences</taxon>
        <taxon>metagenomes</taxon>
        <taxon>organismal metagenomes</taxon>
    </lineage>
</organism>
<dbReference type="EMBL" id="MN739268">
    <property type="protein sequence ID" value="QHS96260.1"/>
    <property type="molecule type" value="Genomic_DNA"/>
</dbReference>
<dbReference type="AlphaFoldDB" id="A0A6C0BVY8"/>